<dbReference type="InterPro" id="IPR035897">
    <property type="entry name" value="Toll_tir_struct_dom_sf"/>
</dbReference>
<keyword evidence="1" id="KW-0520">NAD</keyword>
<feature type="non-terminal residue" evidence="3">
    <location>
        <position position="100"/>
    </location>
</feature>
<dbReference type="PANTHER" id="PTHR32009">
    <property type="entry name" value="TMV RESISTANCE PROTEIN N-LIKE"/>
    <property type="match status" value="1"/>
</dbReference>
<dbReference type="PANTHER" id="PTHR32009:SF109">
    <property type="entry name" value="TOLL-INTERLEUKIN-RESISTANCE (TIR) DOMAIN FAMILY PROTEIN"/>
    <property type="match status" value="1"/>
</dbReference>
<reference evidence="3 4" key="1">
    <citation type="journal article" date="2013" name="Front. Plant Sci.">
        <title>The Reference Genome of the Halophytic Plant Eutrema salsugineum.</title>
        <authorList>
            <person name="Yang R."/>
            <person name="Jarvis D.E."/>
            <person name="Chen H."/>
            <person name="Beilstein M.A."/>
            <person name="Grimwood J."/>
            <person name="Jenkins J."/>
            <person name="Shu S."/>
            <person name="Prochnik S."/>
            <person name="Xin M."/>
            <person name="Ma C."/>
            <person name="Schmutz J."/>
            <person name="Wing R.A."/>
            <person name="Mitchell-Olds T."/>
            <person name="Schumaker K.S."/>
            <person name="Wang X."/>
        </authorList>
    </citation>
    <scope>NUCLEOTIDE SEQUENCE [LARGE SCALE GENOMIC DNA]</scope>
</reference>
<dbReference type="Proteomes" id="UP000030689">
    <property type="component" value="Unassembled WGS sequence"/>
</dbReference>
<dbReference type="GO" id="GO:0007165">
    <property type="term" value="P:signal transduction"/>
    <property type="evidence" value="ECO:0007669"/>
    <property type="project" value="InterPro"/>
</dbReference>
<dbReference type="AlphaFoldDB" id="V4LB39"/>
<dbReference type="InterPro" id="IPR000157">
    <property type="entry name" value="TIR_dom"/>
</dbReference>
<protein>
    <recommendedName>
        <fullName evidence="2">TIR domain-containing protein</fullName>
    </recommendedName>
</protein>
<evidence type="ECO:0000313" key="4">
    <source>
        <dbReference type="Proteomes" id="UP000030689"/>
    </source>
</evidence>
<organism evidence="3 4">
    <name type="scientific">Eutrema salsugineum</name>
    <name type="common">Saltwater cress</name>
    <name type="synonym">Sisymbrium salsugineum</name>
    <dbReference type="NCBI Taxonomy" id="72664"/>
    <lineage>
        <taxon>Eukaryota</taxon>
        <taxon>Viridiplantae</taxon>
        <taxon>Streptophyta</taxon>
        <taxon>Embryophyta</taxon>
        <taxon>Tracheophyta</taxon>
        <taxon>Spermatophyta</taxon>
        <taxon>Magnoliopsida</taxon>
        <taxon>eudicotyledons</taxon>
        <taxon>Gunneridae</taxon>
        <taxon>Pentapetalae</taxon>
        <taxon>rosids</taxon>
        <taxon>malvids</taxon>
        <taxon>Brassicales</taxon>
        <taxon>Brassicaceae</taxon>
        <taxon>Eutremeae</taxon>
        <taxon>Eutrema</taxon>
    </lineage>
</organism>
<dbReference type="Pfam" id="PF01582">
    <property type="entry name" value="TIR"/>
    <property type="match status" value="1"/>
</dbReference>
<evidence type="ECO:0000313" key="3">
    <source>
        <dbReference type="EMBL" id="ESQ39582.1"/>
    </source>
</evidence>
<dbReference type="PROSITE" id="PS50104">
    <property type="entry name" value="TIR"/>
    <property type="match status" value="1"/>
</dbReference>
<keyword evidence="4" id="KW-1185">Reference proteome</keyword>
<dbReference type="SMART" id="SM00255">
    <property type="entry name" value="TIR"/>
    <property type="match status" value="1"/>
</dbReference>
<accession>V4LB39</accession>
<dbReference type="Gramene" id="ESQ39582">
    <property type="protein sequence ID" value="ESQ39582"/>
    <property type="gene ID" value="EUTSA_v10001104mg"/>
</dbReference>
<evidence type="ECO:0000259" key="2">
    <source>
        <dbReference type="PROSITE" id="PS50104"/>
    </source>
</evidence>
<sequence>MLQLGKEKISIFIERDELSGREPQHRITRIQESNVALAIFSKRYAESEWCLDELEEMNERVRQKNLVVIPVYYKVSKENIRTHAGEFGNHFRLTKQRHEN</sequence>
<feature type="domain" description="TIR" evidence="2">
    <location>
        <begin position="1"/>
        <end position="100"/>
    </location>
</feature>
<dbReference type="KEGG" id="eus:EUTSA_v10001104mg"/>
<evidence type="ECO:0000256" key="1">
    <source>
        <dbReference type="ARBA" id="ARBA00023027"/>
    </source>
</evidence>
<dbReference type="EMBL" id="KI517465">
    <property type="protein sequence ID" value="ESQ39582.1"/>
    <property type="molecule type" value="Genomic_DNA"/>
</dbReference>
<dbReference type="Gene3D" id="3.40.50.10140">
    <property type="entry name" value="Toll/interleukin-1 receptor homology (TIR) domain"/>
    <property type="match status" value="1"/>
</dbReference>
<dbReference type="SUPFAM" id="SSF52200">
    <property type="entry name" value="Toll/Interleukin receptor TIR domain"/>
    <property type="match status" value="1"/>
</dbReference>
<dbReference type="OMA" id="LNDHEER"/>
<proteinExistence type="predicted"/>
<name>V4LB39_EUTSA</name>
<gene>
    <name evidence="3" type="ORF">EUTSA_v10001104mg</name>
</gene>